<dbReference type="OrthoDB" id="8828485at2"/>
<dbReference type="InterPro" id="IPR001736">
    <property type="entry name" value="PLipase_D/transphosphatidylase"/>
</dbReference>
<evidence type="ECO:0000256" key="2">
    <source>
        <dbReference type="ARBA" id="ARBA00004613"/>
    </source>
</evidence>
<dbReference type="PANTHER" id="PTHR21248">
    <property type="entry name" value="CARDIOLIPIN SYNTHASE"/>
    <property type="match status" value="1"/>
</dbReference>
<proteinExistence type="predicted"/>
<organism evidence="7 8">
    <name type="scientific">Pseudooceanicola marinus</name>
    <dbReference type="NCBI Taxonomy" id="396013"/>
    <lineage>
        <taxon>Bacteria</taxon>
        <taxon>Pseudomonadati</taxon>
        <taxon>Pseudomonadota</taxon>
        <taxon>Alphaproteobacteria</taxon>
        <taxon>Rhodobacterales</taxon>
        <taxon>Paracoccaceae</taxon>
        <taxon>Pseudooceanicola</taxon>
    </lineage>
</organism>
<keyword evidence="8" id="KW-1185">Reference proteome</keyword>
<protein>
    <recommendedName>
        <fullName evidence="3">Phospholipase D</fullName>
    </recommendedName>
    <alternativeName>
        <fullName evidence="5">Choline phosphatase</fullName>
    </alternativeName>
</protein>
<dbReference type="SUPFAM" id="SSF56024">
    <property type="entry name" value="Phospholipase D/nuclease"/>
    <property type="match status" value="2"/>
</dbReference>
<gene>
    <name evidence="7" type="ORF">PSM7751_01711</name>
</gene>
<sequence>MPKDSHQKDLIPLVTAAEMFPALETLCLQATSEVLMSFRIFDPRTRLHSAEAEALELKTWADLVAHVAARGVKMRLLIADFDPVFTPELHRDAWDAGAGFAAGLLNRPLQGGSAEFHGAEVLVAQHQASAAPVWKRIFGRRVRASVEDLRRRNPERLTPLQLRALSGDVTLRPASLHQKLAVADGRKAIIGGLDVDERRWDDEAHEQRAEDTWHDVSLRVCGAVAGDIRRHFADCWSRAQKAGAASFAAEASPVESTAPLPDKHMSALGPRLLRTQSHPRRGPLRLGPKPAITEHEEAHLAAFDSAEKLIYLESQFFRHMPLARALARAAERAPRLNCILVLPTEPERVIFNGDTSIDARHELALQLRCLNHVRRAFGDRLAVVAPAQPRPAPRHTPKPLYGAGVIYLHSKVTLVDDKLAILGSANLNGRSMRWDTEASLQFHDSADIRALRKRLMKSWLQDHMAEMDSHSAADWTALAHAEAGRDPEARSAHILPWPERRNRRLARFLPVLPPEMF</sequence>
<dbReference type="GO" id="GO:0032049">
    <property type="term" value="P:cardiolipin biosynthetic process"/>
    <property type="evidence" value="ECO:0007669"/>
    <property type="project" value="UniProtKB-ARBA"/>
</dbReference>
<keyword evidence="4" id="KW-0964">Secreted</keyword>
<dbReference type="SMART" id="SM00155">
    <property type="entry name" value="PLDc"/>
    <property type="match status" value="2"/>
</dbReference>
<feature type="domain" description="PLD phosphodiesterase" evidence="6">
    <location>
        <begin position="404"/>
        <end position="431"/>
    </location>
</feature>
<comment type="subcellular location">
    <subcellularLocation>
        <location evidence="2">Secreted</location>
    </subcellularLocation>
</comment>
<evidence type="ECO:0000256" key="1">
    <source>
        <dbReference type="ARBA" id="ARBA00003145"/>
    </source>
</evidence>
<reference evidence="7 8" key="1">
    <citation type="submission" date="2017-03" db="EMBL/GenBank/DDBJ databases">
        <authorList>
            <person name="Afonso C.L."/>
            <person name="Miller P.J."/>
            <person name="Scott M.A."/>
            <person name="Spackman E."/>
            <person name="Goraichik I."/>
            <person name="Dimitrov K.M."/>
            <person name="Suarez D.L."/>
            <person name="Swayne D.E."/>
        </authorList>
    </citation>
    <scope>NUCLEOTIDE SEQUENCE [LARGE SCALE GENOMIC DNA]</scope>
    <source>
        <strain evidence="7 8">CECT 7751</strain>
    </source>
</reference>
<dbReference type="GO" id="GO:0005576">
    <property type="term" value="C:extracellular region"/>
    <property type="evidence" value="ECO:0007669"/>
    <property type="project" value="UniProtKB-SubCell"/>
</dbReference>
<name>A0A1X6Z2K0_9RHOB</name>
<dbReference type="Pfam" id="PF13091">
    <property type="entry name" value="PLDc_2"/>
    <property type="match status" value="1"/>
</dbReference>
<evidence type="ECO:0000256" key="3">
    <source>
        <dbReference type="ARBA" id="ARBA00018392"/>
    </source>
</evidence>
<evidence type="ECO:0000259" key="6">
    <source>
        <dbReference type="PROSITE" id="PS50035"/>
    </source>
</evidence>
<evidence type="ECO:0000313" key="8">
    <source>
        <dbReference type="Proteomes" id="UP000193963"/>
    </source>
</evidence>
<evidence type="ECO:0000256" key="4">
    <source>
        <dbReference type="ARBA" id="ARBA00022525"/>
    </source>
</evidence>
<dbReference type="GO" id="GO:0030572">
    <property type="term" value="F:phosphatidyltransferase activity"/>
    <property type="evidence" value="ECO:0007669"/>
    <property type="project" value="UniProtKB-ARBA"/>
</dbReference>
<dbReference type="CDD" id="cd09105">
    <property type="entry name" value="PLDc_vPLD1_2_like_2"/>
    <property type="match status" value="1"/>
</dbReference>
<feature type="domain" description="PLD phosphodiesterase" evidence="6">
    <location>
        <begin position="172"/>
        <end position="199"/>
    </location>
</feature>
<evidence type="ECO:0000256" key="5">
    <source>
        <dbReference type="ARBA" id="ARBA00029594"/>
    </source>
</evidence>
<dbReference type="PROSITE" id="PS50035">
    <property type="entry name" value="PLD"/>
    <property type="match status" value="2"/>
</dbReference>
<accession>A0A1X6Z2K0</accession>
<dbReference type="EMBL" id="FWFN01000003">
    <property type="protein sequence ID" value="SLN38160.1"/>
    <property type="molecule type" value="Genomic_DNA"/>
</dbReference>
<comment type="function">
    <text evidence="1">Could be a virulence factor.</text>
</comment>
<dbReference type="AlphaFoldDB" id="A0A1X6Z2K0"/>
<dbReference type="InterPro" id="IPR025202">
    <property type="entry name" value="PLD-like_dom"/>
</dbReference>
<evidence type="ECO:0000313" key="7">
    <source>
        <dbReference type="EMBL" id="SLN38160.1"/>
    </source>
</evidence>
<dbReference type="Gene3D" id="3.30.870.10">
    <property type="entry name" value="Endonuclease Chain A"/>
    <property type="match status" value="2"/>
</dbReference>
<dbReference type="Proteomes" id="UP000193963">
    <property type="component" value="Unassembled WGS sequence"/>
</dbReference>
<dbReference type="RefSeq" id="WP_085887585.1">
    <property type="nucleotide sequence ID" value="NZ_FWFN01000003.1"/>
</dbReference>
<dbReference type="PANTHER" id="PTHR21248:SF22">
    <property type="entry name" value="PHOSPHOLIPASE D"/>
    <property type="match status" value="1"/>
</dbReference>